<gene>
    <name evidence="3" type="primary">LOC117144932</name>
</gene>
<feature type="compositionally biased region" description="Polar residues" evidence="1">
    <location>
        <begin position="36"/>
        <end position="49"/>
    </location>
</feature>
<feature type="region of interest" description="Disordered" evidence="1">
    <location>
        <begin position="36"/>
        <end position="58"/>
    </location>
</feature>
<sequence>MSCNRSFGPGPGAYNLPSTFGFNNCDKRMQRSPQFSFGRSSRACNSPRSIQYGPGPADYHVGKVTRYGRPASEDFNVYRRR</sequence>
<evidence type="ECO:0000256" key="1">
    <source>
        <dbReference type="SAM" id="MobiDB-lite"/>
    </source>
</evidence>
<dbReference type="AlphaFoldDB" id="A0A6P8KSN3"/>
<dbReference type="GeneID" id="117144932"/>
<name>A0A6P8KSN3_DROMA</name>
<organism evidence="2 3">
    <name type="scientific">Drosophila mauritiana</name>
    <name type="common">Fruit fly</name>
    <dbReference type="NCBI Taxonomy" id="7226"/>
    <lineage>
        <taxon>Eukaryota</taxon>
        <taxon>Metazoa</taxon>
        <taxon>Ecdysozoa</taxon>
        <taxon>Arthropoda</taxon>
        <taxon>Hexapoda</taxon>
        <taxon>Insecta</taxon>
        <taxon>Pterygota</taxon>
        <taxon>Neoptera</taxon>
        <taxon>Endopterygota</taxon>
        <taxon>Diptera</taxon>
        <taxon>Brachycera</taxon>
        <taxon>Muscomorpha</taxon>
        <taxon>Ephydroidea</taxon>
        <taxon>Drosophilidae</taxon>
        <taxon>Drosophila</taxon>
        <taxon>Sophophora</taxon>
    </lineage>
</organism>
<evidence type="ECO:0000313" key="2">
    <source>
        <dbReference type="Proteomes" id="UP000515162"/>
    </source>
</evidence>
<proteinExistence type="predicted"/>
<protein>
    <submittedName>
        <fullName evidence="3">Outer dense fiber protein 3-B</fullName>
    </submittedName>
</protein>
<accession>A0A6P8KSN3</accession>
<keyword evidence="2" id="KW-1185">Reference proteome</keyword>
<reference evidence="3" key="1">
    <citation type="submission" date="2025-08" db="UniProtKB">
        <authorList>
            <consortium name="RefSeq"/>
        </authorList>
    </citation>
    <scope>IDENTIFICATION</scope>
    <source>
        <strain evidence="3">Mau12</strain>
        <tissue evidence="3">Whole Body</tissue>
    </source>
</reference>
<dbReference type="Proteomes" id="UP000515162">
    <property type="component" value="Chromosome 3R"/>
</dbReference>
<dbReference type="RefSeq" id="XP_033166276.1">
    <property type="nucleotide sequence ID" value="XM_033310385.1"/>
</dbReference>
<dbReference type="InterPro" id="IPR010736">
    <property type="entry name" value="SHIPPO-rpt"/>
</dbReference>
<evidence type="ECO:0000313" key="3">
    <source>
        <dbReference type="RefSeq" id="XP_033166276.1"/>
    </source>
</evidence>
<dbReference type="Pfam" id="PF07004">
    <property type="entry name" value="SHIPPO-rpt"/>
    <property type="match status" value="1"/>
</dbReference>